<keyword evidence="1" id="KW-0472">Membrane</keyword>
<evidence type="ECO:0000313" key="2">
    <source>
        <dbReference type="EMBL" id="OLY42897.1"/>
    </source>
</evidence>
<keyword evidence="1" id="KW-1133">Transmembrane helix</keyword>
<evidence type="ECO:0000313" key="3">
    <source>
        <dbReference type="Proteomes" id="UP000187344"/>
    </source>
</evidence>
<comment type="caution">
    <text evidence="2">The sequence shown here is derived from an EMBL/GenBank/DDBJ whole genome shotgun (WGS) entry which is preliminary data.</text>
</comment>
<name>A0A1R0F7G5_9HYPH</name>
<protein>
    <submittedName>
        <fullName evidence="2">Uncharacterized protein</fullName>
    </submittedName>
</protein>
<dbReference type="AlphaFoldDB" id="A0A1R0F7G5"/>
<accession>A0A1R0F7G5</accession>
<proteinExistence type="predicted"/>
<gene>
    <name evidence="2" type="ORF">PEB0149_003120</name>
</gene>
<dbReference type="EMBL" id="LXYT01000003">
    <property type="protein sequence ID" value="OLY42897.1"/>
    <property type="molecule type" value="Genomic_DNA"/>
</dbReference>
<organism evidence="2 3">
    <name type="scientific">Bartonella apis</name>
    <dbReference type="NCBI Taxonomy" id="1686310"/>
    <lineage>
        <taxon>Bacteria</taxon>
        <taxon>Pseudomonadati</taxon>
        <taxon>Pseudomonadota</taxon>
        <taxon>Alphaproteobacteria</taxon>
        <taxon>Hyphomicrobiales</taxon>
        <taxon>Bartonellaceae</taxon>
        <taxon>Bartonella</taxon>
    </lineage>
</organism>
<sequence length="1141" mass="124547">MTDPHEEIRFKKSEIKSLDQFPSSRDGNGVKVDTPRRRKTLLRHLFHIVFWAILIVVIVLGVLFSLLKVGISGEYLTRKMQATLSQQLGDYARVKINDARLSLDEDYHLALETQNVMLDDIKDGVKVDQIGVFRVGFSSWALLFGKLQIAQIELHDANVLLPQSQGPGLLDQLPKDEYGRIDPDATANILFPAFDTSAEKLRSMSINVLVLKNISLHMPGENGTILGIKDLDLRMRWKMATLISSLTWNGEKIGVEANANYANRRANDITLNVKSFPLHLGAADDVSPFLPNGHTNNGHFRLKGKANFIVEAHRSNTDDEPIVRTQLTMPDGIMDFGTEQNIPSKIDFNLLHTPHSNKIEFETSLIQIGGLVIPFNGALGLTPVDPKIGRPVNDYRFEIVAQHAVSASNEVPDVALRFEMKIAGQYNLADKKALMDEITINSPHGNLMGQGSLKFGAGSPETIFVLHVPQMDVAEAKQLWPVNISPGARRWVASHIFGGQLKNGSIEIALPQGYFQSGIPAGTLSGNEVKIRTDIVNTRSDLVGELPALRDASGNVAIDGMTTTITLDSGASYLSNGRKVEAVEGTLVIPWGPQRPVFADMDLVARGEIDAAGEMIGYSPINARHRLPFNTDKAHGNVEADIKLRFPVTHDEPKGEITYSAHVNFSDFSMPDPIKNNIVSNASGTADVDKSGIILQANGLLNELPAQIKLVQPFENSDLQKSEKITLNLDDSIRSKHFAFLNNFLTGPVNVEVGEDNNGKRHFNADLTNADLEFSWAGWKKGKGMAAHAQFDMPSNIKDKPDYTIENFSLSGQNLDVAGQIHIKDKQLFGAEFTKANLSRNDDLTLKVISSGKSYHIEASGKSYDGRALIQQLGKTQNSNSGGKTAISVHASIASLAGFYGEELSNVNATYEITEQKAAQFSLSGTTHNRQSVNVETQKSSGHQTVTARSNDAGALFRFMNYYDKIRGGVLKADLTSSSGQPMSGRVSIRNFEVVDEPRLAAIVSSRPRGGGKSLNEAVKGKINSSSIGFDLAYAHIAKGDNYLVLDRGVLRGPTVGATFQGVLYDVSGNMSITGTFMPAYGLNRLFGDLPIIGQVLGNGRDRGLIGITFKIEGKAKHPQVMVNPISVIAPGIFRSIFEFQ</sequence>
<dbReference type="Proteomes" id="UP000187344">
    <property type="component" value="Unassembled WGS sequence"/>
</dbReference>
<reference evidence="2 3" key="1">
    <citation type="submission" date="2016-12" db="EMBL/GenBank/DDBJ databases">
        <title>Comparative genomics of Bartonella apis.</title>
        <authorList>
            <person name="Engel P."/>
        </authorList>
    </citation>
    <scope>NUCLEOTIDE SEQUENCE [LARGE SCALE GENOMIC DNA]</scope>
    <source>
        <strain evidence="2 3">PEB0149</strain>
    </source>
</reference>
<evidence type="ECO:0000256" key="1">
    <source>
        <dbReference type="SAM" id="Phobius"/>
    </source>
</evidence>
<keyword evidence="3" id="KW-1185">Reference proteome</keyword>
<keyword evidence="1" id="KW-0812">Transmembrane</keyword>
<feature type="transmembrane region" description="Helical" evidence="1">
    <location>
        <begin position="45"/>
        <end position="67"/>
    </location>
</feature>